<organism evidence="2 3">
    <name type="scientific">Dreissena polymorpha</name>
    <name type="common">Zebra mussel</name>
    <name type="synonym">Mytilus polymorpha</name>
    <dbReference type="NCBI Taxonomy" id="45954"/>
    <lineage>
        <taxon>Eukaryota</taxon>
        <taxon>Metazoa</taxon>
        <taxon>Spiralia</taxon>
        <taxon>Lophotrochozoa</taxon>
        <taxon>Mollusca</taxon>
        <taxon>Bivalvia</taxon>
        <taxon>Autobranchia</taxon>
        <taxon>Heteroconchia</taxon>
        <taxon>Euheterodonta</taxon>
        <taxon>Imparidentia</taxon>
        <taxon>Neoheterodontei</taxon>
        <taxon>Myida</taxon>
        <taxon>Dreissenoidea</taxon>
        <taxon>Dreissenidae</taxon>
        <taxon>Dreissena</taxon>
    </lineage>
</organism>
<feature type="transmembrane region" description="Helical" evidence="1">
    <location>
        <begin position="6"/>
        <end position="24"/>
    </location>
</feature>
<dbReference type="Proteomes" id="UP000828390">
    <property type="component" value="Unassembled WGS sequence"/>
</dbReference>
<reference evidence="2" key="1">
    <citation type="journal article" date="2019" name="bioRxiv">
        <title>The Genome of the Zebra Mussel, Dreissena polymorpha: A Resource for Invasive Species Research.</title>
        <authorList>
            <person name="McCartney M.A."/>
            <person name="Auch B."/>
            <person name="Kono T."/>
            <person name="Mallez S."/>
            <person name="Zhang Y."/>
            <person name="Obille A."/>
            <person name="Becker A."/>
            <person name="Abrahante J.E."/>
            <person name="Garbe J."/>
            <person name="Badalamenti J.P."/>
            <person name="Herman A."/>
            <person name="Mangelson H."/>
            <person name="Liachko I."/>
            <person name="Sullivan S."/>
            <person name="Sone E.D."/>
            <person name="Koren S."/>
            <person name="Silverstein K.A.T."/>
            <person name="Beckman K.B."/>
            <person name="Gohl D.M."/>
        </authorList>
    </citation>
    <scope>NUCLEOTIDE SEQUENCE</scope>
    <source>
        <strain evidence="2">Duluth1</strain>
        <tissue evidence="2">Whole animal</tissue>
    </source>
</reference>
<dbReference type="AlphaFoldDB" id="A0A9D4RNU5"/>
<name>A0A9D4RNU5_DREPO</name>
<comment type="caution">
    <text evidence="2">The sequence shown here is derived from an EMBL/GenBank/DDBJ whole genome shotgun (WGS) entry which is preliminary data.</text>
</comment>
<evidence type="ECO:0000313" key="3">
    <source>
        <dbReference type="Proteomes" id="UP000828390"/>
    </source>
</evidence>
<evidence type="ECO:0000313" key="2">
    <source>
        <dbReference type="EMBL" id="KAH3873913.1"/>
    </source>
</evidence>
<keyword evidence="1" id="KW-0472">Membrane</keyword>
<keyword evidence="1" id="KW-1133">Transmembrane helix</keyword>
<reference evidence="2" key="2">
    <citation type="submission" date="2020-11" db="EMBL/GenBank/DDBJ databases">
        <authorList>
            <person name="McCartney M.A."/>
            <person name="Auch B."/>
            <person name="Kono T."/>
            <person name="Mallez S."/>
            <person name="Becker A."/>
            <person name="Gohl D.M."/>
            <person name="Silverstein K.A.T."/>
            <person name="Koren S."/>
            <person name="Bechman K.B."/>
            <person name="Herman A."/>
            <person name="Abrahante J.E."/>
            <person name="Garbe J."/>
        </authorList>
    </citation>
    <scope>NUCLEOTIDE SEQUENCE</scope>
    <source>
        <strain evidence="2">Duluth1</strain>
        <tissue evidence="2">Whole animal</tissue>
    </source>
</reference>
<proteinExistence type="predicted"/>
<sequence length="86" mass="9797">MNTEEYLSTLALSWTAVVVLYTVNITSIKKTLLKPLNGVHGFCRLHINADLCRTLGSLITELATPDVLYNNRFWPEEESLKMTVER</sequence>
<keyword evidence="3" id="KW-1185">Reference proteome</keyword>
<accession>A0A9D4RNU5</accession>
<evidence type="ECO:0000256" key="1">
    <source>
        <dbReference type="SAM" id="Phobius"/>
    </source>
</evidence>
<protein>
    <submittedName>
        <fullName evidence="2">Uncharacterized protein</fullName>
    </submittedName>
</protein>
<dbReference type="EMBL" id="JAIWYP010000002">
    <property type="protein sequence ID" value="KAH3873913.1"/>
    <property type="molecule type" value="Genomic_DNA"/>
</dbReference>
<gene>
    <name evidence="2" type="ORF">DPMN_037154</name>
</gene>
<keyword evidence="1" id="KW-0812">Transmembrane</keyword>